<dbReference type="AlphaFoldDB" id="A0AAV7MK91"/>
<dbReference type="EMBL" id="JANPWB010000013">
    <property type="protein sequence ID" value="KAJ1103781.1"/>
    <property type="molecule type" value="Genomic_DNA"/>
</dbReference>
<feature type="non-terminal residue" evidence="1">
    <location>
        <position position="63"/>
    </location>
</feature>
<protein>
    <submittedName>
        <fullName evidence="1">Uncharacterized protein</fullName>
    </submittedName>
</protein>
<evidence type="ECO:0000313" key="2">
    <source>
        <dbReference type="Proteomes" id="UP001066276"/>
    </source>
</evidence>
<accession>A0AAV7MK91</accession>
<evidence type="ECO:0000313" key="1">
    <source>
        <dbReference type="EMBL" id="KAJ1103781.1"/>
    </source>
</evidence>
<feature type="non-terminal residue" evidence="1">
    <location>
        <position position="1"/>
    </location>
</feature>
<reference evidence="1" key="1">
    <citation type="journal article" date="2022" name="bioRxiv">
        <title>Sequencing and chromosome-scale assembly of the giantPleurodeles waltlgenome.</title>
        <authorList>
            <person name="Brown T."/>
            <person name="Elewa A."/>
            <person name="Iarovenko S."/>
            <person name="Subramanian E."/>
            <person name="Araus A.J."/>
            <person name="Petzold A."/>
            <person name="Susuki M."/>
            <person name="Suzuki K.-i.T."/>
            <person name="Hayashi T."/>
            <person name="Toyoda A."/>
            <person name="Oliveira C."/>
            <person name="Osipova E."/>
            <person name="Leigh N.D."/>
            <person name="Simon A."/>
            <person name="Yun M.H."/>
        </authorList>
    </citation>
    <scope>NUCLEOTIDE SEQUENCE</scope>
    <source>
        <strain evidence="1">20211129_DDA</strain>
        <tissue evidence="1">Liver</tissue>
    </source>
</reference>
<name>A0AAV7MK91_PLEWA</name>
<sequence>SIRIIAPENFVNILSTIVDSFLILMEFSTTPNEGIMAPNMSPTTAAAVSLFWIRWDPGVFSII</sequence>
<keyword evidence="2" id="KW-1185">Reference proteome</keyword>
<dbReference type="Proteomes" id="UP001066276">
    <property type="component" value="Chromosome 9"/>
</dbReference>
<comment type="caution">
    <text evidence="1">The sequence shown here is derived from an EMBL/GenBank/DDBJ whole genome shotgun (WGS) entry which is preliminary data.</text>
</comment>
<proteinExistence type="predicted"/>
<gene>
    <name evidence="1" type="ORF">NDU88_001202</name>
</gene>
<organism evidence="1 2">
    <name type="scientific">Pleurodeles waltl</name>
    <name type="common">Iberian ribbed newt</name>
    <dbReference type="NCBI Taxonomy" id="8319"/>
    <lineage>
        <taxon>Eukaryota</taxon>
        <taxon>Metazoa</taxon>
        <taxon>Chordata</taxon>
        <taxon>Craniata</taxon>
        <taxon>Vertebrata</taxon>
        <taxon>Euteleostomi</taxon>
        <taxon>Amphibia</taxon>
        <taxon>Batrachia</taxon>
        <taxon>Caudata</taxon>
        <taxon>Salamandroidea</taxon>
        <taxon>Salamandridae</taxon>
        <taxon>Pleurodelinae</taxon>
        <taxon>Pleurodeles</taxon>
    </lineage>
</organism>